<accession>G4QCR3</accession>
<dbReference type="KEGG" id="tas:TASI_0418"/>
<dbReference type="Proteomes" id="UP000009284">
    <property type="component" value="Chromosome"/>
</dbReference>
<gene>
    <name evidence="1" type="ordered locus">TASI_0418</name>
</gene>
<protein>
    <submittedName>
        <fullName evidence="1">Uncharacterized protein</fullName>
    </submittedName>
</protein>
<dbReference type="EMBL" id="CP003059">
    <property type="protein sequence ID" value="AEP36193.1"/>
    <property type="molecule type" value="Genomic_DNA"/>
</dbReference>
<evidence type="ECO:0000313" key="2">
    <source>
        <dbReference type="Proteomes" id="UP000009284"/>
    </source>
</evidence>
<proteinExistence type="predicted"/>
<dbReference type="HOGENOM" id="CLU_151234_0_0_4"/>
<dbReference type="eggNOG" id="ENOG503365D">
    <property type="taxonomic scope" value="Bacteria"/>
</dbReference>
<keyword evidence="2" id="KW-1185">Reference proteome</keyword>
<sequence>MKILNLTQHKATPEQIKAGVVDLNERDRETWSKAITFNELPIAGDIEKAVFLACDLCLENDAKAAMIGGAPFLMSPLVDELKRIGAQPLFAFSKRESKEITKEDGTVEKVSVFRHEGFVEA</sequence>
<reference evidence="1 2" key="2">
    <citation type="journal article" date="2012" name="PLoS ONE">
        <title>Genomic characterization of the taylorella genus.</title>
        <authorList>
            <person name="Hebert L."/>
            <person name="Moumen B."/>
            <person name="Pons N."/>
            <person name="Duquesne F."/>
            <person name="Breuil M.F."/>
            <person name="Goux D."/>
            <person name="Batto J.M."/>
            <person name="Laugier C."/>
            <person name="Renault P."/>
            <person name="Petry S."/>
        </authorList>
    </citation>
    <scope>NUCLEOTIDE SEQUENCE [LARGE SCALE GENOMIC DNA]</scope>
    <source>
        <strain evidence="1 2">MCE3</strain>
    </source>
</reference>
<reference key="1">
    <citation type="submission" date="2011-09" db="EMBL/GenBank/DDBJ databases">
        <title>Genomic characterization of the Taylorella genus.</title>
        <authorList>
            <person name="Hebert L."/>
            <person name="Moumen B."/>
            <person name="Pons N."/>
            <person name="Duquesne F."/>
            <person name="Breuil M.-F."/>
            <person name="Goux D."/>
            <person name="Batto J.-M."/>
            <person name="Renault P."/>
            <person name="Laugier C."/>
            <person name="Petry S."/>
        </authorList>
    </citation>
    <scope>NUCLEOTIDE SEQUENCE</scope>
    <source>
        <strain>MCE3</strain>
    </source>
</reference>
<dbReference type="AlphaFoldDB" id="G4QCR3"/>
<name>G4QCR3_TAYAM</name>
<dbReference type="STRING" id="1008459.TASI_0418"/>
<evidence type="ECO:0000313" key="1">
    <source>
        <dbReference type="EMBL" id="AEP36193.1"/>
    </source>
</evidence>
<organism evidence="1 2">
    <name type="scientific">Taylorella asinigenitalis (strain MCE3)</name>
    <dbReference type="NCBI Taxonomy" id="1008459"/>
    <lineage>
        <taxon>Bacteria</taxon>
        <taxon>Pseudomonadati</taxon>
        <taxon>Pseudomonadota</taxon>
        <taxon>Betaproteobacteria</taxon>
        <taxon>Burkholderiales</taxon>
        <taxon>Alcaligenaceae</taxon>
        <taxon>Taylorella</taxon>
    </lineage>
</organism>
<dbReference type="RefSeq" id="WP_014111091.1">
    <property type="nucleotide sequence ID" value="NC_016043.1"/>
</dbReference>